<keyword evidence="5" id="KW-0407">Ion channel</keyword>
<dbReference type="Gene3D" id="1.25.40.20">
    <property type="entry name" value="Ankyrin repeat-containing domain"/>
    <property type="match status" value="1"/>
</dbReference>
<keyword evidence="4" id="KW-0630">Potassium</keyword>
<dbReference type="InterPro" id="IPR036770">
    <property type="entry name" value="Ankyrin_rpt-contain_sf"/>
</dbReference>
<feature type="domain" description="KHA" evidence="8">
    <location>
        <begin position="480"/>
        <end position="555"/>
    </location>
</feature>
<dbReference type="Pfam" id="PF13857">
    <property type="entry name" value="Ank_5"/>
    <property type="match status" value="1"/>
</dbReference>
<dbReference type="GO" id="GO:0034702">
    <property type="term" value="C:monoatomic ion channel complex"/>
    <property type="evidence" value="ECO:0007669"/>
    <property type="project" value="UniProtKB-KW"/>
</dbReference>
<evidence type="ECO:0000256" key="3">
    <source>
        <dbReference type="ARBA" id="ARBA00022882"/>
    </source>
</evidence>
<evidence type="ECO:0000313" key="10">
    <source>
        <dbReference type="Proteomes" id="UP000604825"/>
    </source>
</evidence>
<evidence type="ECO:0000256" key="4">
    <source>
        <dbReference type="ARBA" id="ARBA00022958"/>
    </source>
</evidence>
<dbReference type="AlphaFoldDB" id="A0A811NU79"/>
<dbReference type="PANTHER" id="PTHR45743:SF10">
    <property type="entry name" value="POTASSIUM CHANNEL AKT3"/>
    <property type="match status" value="1"/>
</dbReference>
<gene>
    <name evidence="9" type="ORF">NCGR_LOCUS18358</name>
</gene>
<accession>A0A811NU79</accession>
<feature type="compositionally biased region" description="Basic residues" evidence="7">
    <location>
        <begin position="468"/>
        <end position="479"/>
    </location>
</feature>
<evidence type="ECO:0000313" key="9">
    <source>
        <dbReference type="EMBL" id="CAD6226591.1"/>
    </source>
</evidence>
<sequence length="555" mass="60151">MARARHAIVLRDMQRRRWRRRQQLGSAGGRDQQQPVQHRNRRAPAAAGRARRRVACPAPSPAVHRVPLRPAVPGVGELAGGAGGVLLVGGALRVRVRPGPPRRAAIADNAVNAAFAVDIALTFFVAYADGRTYLLQDDPRRIAWRYARTWLALDVASTVPIEYLKEKRDSCAIAGVAEEIKYMLARGQLELPVTLCLAASKGDDFLMHQLLKRGVDPNESDNYWHTALCVKLLLEHGADPNATDAQGRVPLWEALSRRHRAVAWLLVDAGADLAAGDAALYARTAVEADDVALLEDVARHGGDVTVACWDDGVTALHRAVLQGNVGMVRVLLEHGADADREDGGGRTPRAMADPLGHRDMQQLFGSSSSHREGAVESPKRQQRQGSGTDHGSRLAVAAHQPAVTRFKSAPAPRVPVPQHDSAGSSPSSSSNHSTPRRMVSFRNSLFGVLSSSHVNRHDGGGGGAPSRHERHTHSSRSRVRMTISCHEQGVSARKLVFMPDTMVQLVELAGSQVGFAPTRVVTMDGAQVDDARLVRDGDHLLLVTHQWVPDMHTNQ</sequence>
<name>A0A811NU79_9POAL</name>
<feature type="repeat" description="ANK" evidence="6">
    <location>
        <begin position="311"/>
        <end position="343"/>
    </location>
</feature>
<dbReference type="PROSITE" id="PS50297">
    <property type="entry name" value="ANK_REP_REGION"/>
    <property type="match status" value="1"/>
</dbReference>
<feature type="region of interest" description="Disordered" evidence="7">
    <location>
        <begin position="451"/>
        <end position="480"/>
    </location>
</feature>
<keyword evidence="3" id="KW-0813">Transport</keyword>
<evidence type="ECO:0000256" key="2">
    <source>
        <dbReference type="ARBA" id="ARBA00022826"/>
    </source>
</evidence>
<dbReference type="SUPFAM" id="SSF48403">
    <property type="entry name" value="Ankyrin repeat"/>
    <property type="match status" value="1"/>
</dbReference>
<dbReference type="InterPro" id="IPR002110">
    <property type="entry name" value="Ankyrin_rpt"/>
</dbReference>
<feature type="compositionally biased region" description="Low complexity" evidence="7">
    <location>
        <begin position="421"/>
        <end position="433"/>
    </location>
</feature>
<keyword evidence="2" id="KW-0631">Potassium channel</keyword>
<dbReference type="PROSITE" id="PS51490">
    <property type="entry name" value="KHA"/>
    <property type="match status" value="1"/>
</dbReference>
<evidence type="ECO:0000256" key="6">
    <source>
        <dbReference type="PROSITE-ProRule" id="PRU00023"/>
    </source>
</evidence>
<dbReference type="Pfam" id="PF11834">
    <property type="entry name" value="KHA"/>
    <property type="match status" value="1"/>
</dbReference>
<dbReference type="PROSITE" id="PS50088">
    <property type="entry name" value="ANK_REPEAT"/>
    <property type="match status" value="2"/>
</dbReference>
<dbReference type="EMBL" id="CAJGYO010000004">
    <property type="protein sequence ID" value="CAD6226591.1"/>
    <property type="molecule type" value="Genomic_DNA"/>
</dbReference>
<evidence type="ECO:0000259" key="8">
    <source>
        <dbReference type="PROSITE" id="PS51490"/>
    </source>
</evidence>
<evidence type="ECO:0000256" key="5">
    <source>
        <dbReference type="ARBA" id="ARBA00023303"/>
    </source>
</evidence>
<keyword evidence="3" id="KW-0406">Ion transport</keyword>
<reference evidence="9" key="1">
    <citation type="submission" date="2020-10" db="EMBL/GenBank/DDBJ databases">
        <authorList>
            <person name="Han B."/>
            <person name="Lu T."/>
            <person name="Zhao Q."/>
            <person name="Huang X."/>
            <person name="Zhao Y."/>
        </authorList>
    </citation>
    <scope>NUCLEOTIDE SEQUENCE</scope>
</reference>
<proteinExistence type="predicted"/>
<evidence type="ECO:0000256" key="1">
    <source>
        <dbReference type="ARBA" id="ARBA00022538"/>
    </source>
</evidence>
<dbReference type="InterPro" id="IPR045319">
    <property type="entry name" value="KAT/AKT"/>
</dbReference>
<keyword evidence="1" id="KW-0633">Potassium transport</keyword>
<dbReference type="PANTHER" id="PTHR45743">
    <property type="entry name" value="POTASSIUM CHANNEL AKT1"/>
    <property type="match status" value="1"/>
</dbReference>
<dbReference type="InterPro" id="IPR021789">
    <property type="entry name" value="KHA_dom"/>
</dbReference>
<feature type="region of interest" description="Disordered" evidence="7">
    <location>
        <begin position="19"/>
        <end position="54"/>
    </location>
</feature>
<feature type="compositionally biased region" description="Basic and acidic residues" evidence="7">
    <location>
        <begin position="369"/>
        <end position="379"/>
    </location>
</feature>
<dbReference type="GO" id="GO:0005249">
    <property type="term" value="F:voltage-gated potassium channel activity"/>
    <property type="evidence" value="ECO:0007669"/>
    <property type="project" value="InterPro"/>
</dbReference>
<dbReference type="OrthoDB" id="426293at2759"/>
<keyword evidence="3" id="KW-0851">Voltage-gated channel</keyword>
<dbReference type="Proteomes" id="UP000604825">
    <property type="component" value="Unassembled WGS sequence"/>
</dbReference>
<organism evidence="9 10">
    <name type="scientific">Miscanthus lutarioriparius</name>
    <dbReference type="NCBI Taxonomy" id="422564"/>
    <lineage>
        <taxon>Eukaryota</taxon>
        <taxon>Viridiplantae</taxon>
        <taxon>Streptophyta</taxon>
        <taxon>Embryophyta</taxon>
        <taxon>Tracheophyta</taxon>
        <taxon>Spermatophyta</taxon>
        <taxon>Magnoliopsida</taxon>
        <taxon>Liliopsida</taxon>
        <taxon>Poales</taxon>
        <taxon>Poaceae</taxon>
        <taxon>PACMAD clade</taxon>
        <taxon>Panicoideae</taxon>
        <taxon>Andropogonodae</taxon>
        <taxon>Andropogoneae</taxon>
        <taxon>Saccharinae</taxon>
        <taxon>Miscanthus</taxon>
    </lineage>
</organism>
<comment type="caution">
    <text evidence="9">The sequence shown here is derived from an EMBL/GenBank/DDBJ whole genome shotgun (WGS) entry which is preliminary data.</text>
</comment>
<feature type="region of interest" description="Disordered" evidence="7">
    <location>
        <begin position="409"/>
        <end position="436"/>
    </location>
</feature>
<feature type="repeat" description="ANK" evidence="6">
    <location>
        <begin position="246"/>
        <end position="278"/>
    </location>
</feature>
<protein>
    <recommendedName>
        <fullName evidence="8">KHA domain-containing protein</fullName>
    </recommendedName>
</protein>
<keyword evidence="10" id="KW-1185">Reference proteome</keyword>
<keyword evidence="6" id="KW-0040">ANK repeat</keyword>
<evidence type="ECO:0000256" key="7">
    <source>
        <dbReference type="SAM" id="MobiDB-lite"/>
    </source>
</evidence>
<dbReference type="Pfam" id="PF12796">
    <property type="entry name" value="Ank_2"/>
    <property type="match status" value="1"/>
</dbReference>
<feature type="region of interest" description="Disordered" evidence="7">
    <location>
        <begin position="366"/>
        <end position="392"/>
    </location>
</feature>
<dbReference type="SMART" id="SM00248">
    <property type="entry name" value="ANK"/>
    <property type="match status" value="3"/>
</dbReference>